<organism evidence="1 2">
    <name type="scientific">Lepeophtheirus salmonis</name>
    <name type="common">Salmon louse</name>
    <name type="synonym">Caligus salmonis</name>
    <dbReference type="NCBI Taxonomy" id="72036"/>
    <lineage>
        <taxon>Eukaryota</taxon>
        <taxon>Metazoa</taxon>
        <taxon>Ecdysozoa</taxon>
        <taxon>Arthropoda</taxon>
        <taxon>Crustacea</taxon>
        <taxon>Multicrustacea</taxon>
        <taxon>Hexanauplia</taxon>
        <taxon>Copepoda</taxon>
        <taxon>Siphonostomatoida</taxon>
        <taxon>Caligidae</taxon>
        <taxon>Lepeophtheirus</taxon>
    </lineage>
</organism>
<keyword evidence="2" id="KW-1185">Reference proteome</keyword>
<reference evidence="1" key="1">
    <citation type="submission" date="2021-02" db="EMBL/GenBank/DDBJ databases">
        <authorList>
            <person name="Bekaert M."/>
        </authorList>
    </citation>
    <scope>NUCLEOTIDE SEQUENCE</scope>
    <source>
        <strain evidence="1">IoA-00</strain>
    </source>
</reference>
<dbReference type="AlphaFoldDB" id="A0A7R8H4P0"/>
<accession>A0A7R8H4P0</accession>
<evidence type="ECO:0000313" key="1">
    <source>
        <dbReference type="EMBL" id="CAF2862606.1"/>
    </source>
</evidence>
<dbReference type="SUPFAM" id="SSF53850">
    <property type="entry name" value="Periplasmic binding protein-like II"/>
    <property type="match status" value="1"/>
</dbReference>
<dbReference type="EMBL" id="HG994594">
    <property type="protein sequence ID" value="CAF2862606.1"/>
    <property type="molecule type" value="Genomic_DNA"/>
</dbReference>
<name>A0A7R8H4P0_LEPSM</name>
<dbReference type="Proteomes" id="UP000675881">
    <property type="component" value="Chromosome 15"/>
</dbReference>
<protein>
    <submittedName>
        <fullName evidence="1">(salmon louse) hypothetical protein</fullName>
    </submittedName>
</protein>
<gene>
    <name evidence="1" type="ORF">LSAA_6016</name>
</gene>
<evidence type="ECO:0000313" key="2">
    <source>
        <dbReference type="Proteomes" id="UP000675881"/>
    </source>
</evidence>
<sequence length="229" mass="26021">MTLIFSNIIKSRTSPGLLFSKNTFLGNYFSVLHFQLVKGPSNFSSPNVGSTSTFHYSGFEIDMLNTAAHSHNFYISNYKHEPIWVLGKCWERMVTWSGVIAMRQRGQVDMMALWSLVHLLLISRWLLVYSSKTQIISHESNFSINQSIRLEDVLESGLPWGMVNYDELEQTNEEKSKIKHQKNLEGHGVSHLMPARCGGFTGCILCSTHFLPYIYIGITVGTLIKKNDP</sequence>
<proteinExistence type="predicted"/>